<name>A0A4Z1P5R4_9PEZI</name>
<gene>
    <name evidence="1" type="ORF">E6O75_ATG06936</name>
</gene>
<dbReference type="EMBL" id="SNSC02000012">
    <property type="protein sequence ID" value="TID19598.1"/>
    <property type="molecule type" value="Genomic_DNA"/>
</dbReference>
<keyword evidence="2" id="KW-1185">Reference proteome</keyword>
<protein>
    <recommendedName>
        <fullName evidence="3">N-acetylglucosamine-induced protein 1</fullName>
    </recommendedName>
</protein>
<evidence type="ECO:0000313" key="2">
    <source>
        <dbReference type="Proteomes" id="UP000298493"/>
    </source>
</evidence>
<dbReference type="AlphaFoldDB" id="A0A4Z1P5R4"/>
<dbReference type="GO" id="GO:0006044">
    <property type="term" value="P:N-acetylglucosamine metabolic process"/>
    <property type="evidence" value="ECO:0007669"/>
    <property type="project" value="TreeGrafter"/>
</dbReference>
<proteinExistence type="predicted"/>
<dbReference type="PANTHER" id="PTHR35020:SF4">
    <property type="entry name" value="N-ACETYLGLUCOSAMINE-INDUCED PROTEIN 1"/>
    <property type="match status" value="1"/>
</dbReference>
<accession>A0A4Z1P5R4</accession>
<evidence type="ECO:0000313" key="1">
    <source>
        <dbReference type="EMBL" id="TID19598.1"/>
    </source>
</evidence>
<comment type="caution">
    <text evidence="1">The sequence shown here is derived from an EMBL/GenBank/DDBJ whole genome shotgun (WGS) entry which is preliminary data.</text>
</comment>
<sequence length="247" mass="28908">MPHSEILWWNFNLPSHQQTLICPASLLHLSDKDRTLIGSWDSDYDRITWDEVKEIIGMCYSSASGPVQHQPELAANRIEAFQRVPSDLRRYRQYIHSLGKTHGSVLNYIQNNLLQWPTLEPKGPPFTCPTDLKILYNDWPYGLDERIVHLVVWTKFELDEDKKTGDLTDAARMQIQNYVDYIFGCRMDSRNVAWFKNWTRIKSIPAVEHFHVLLFDPDMDFVSQITGGHVPMCEQLRHNMTESIKDF</sequence>
<dbReference type="STRING" id="86259.A0A4Z1P5R4"/>
<organism evidence="1 2">
    <name type="scientific">Venturia nashicola</name>
    <dbReference type="NCBI Taxonomy" id="86259"/>
    <lineage>
        <taxon>Eukaryota</taxon>
        <taxon>Fungi</taxon>
        <taxon>Dikarya</taxon>
        <taxon>Ascomycota</taxon>
        <taxon>Pezizomycotina</taxon>
        <taxon>Dothideomycetes</taxon>
        <taxon>Pleosporomycetidae</taxon>
        <taxon>Venturiales</taxon>
        <taxon>Venturiaceae</taxon>
        <taxon>Venturia</taxon>
    </lineage>
</organism>
<dbReference type="Pfam" id="PF12239">
    <property type="entry name" value="DUF3605"/>
    <property type="match status" value="1"/>
</dbReference>
<dbReference type="InterPro" id="IPR022036">
    <property type="entry name" value="DUF3605"/>
</dbReference>
<dbReference type="Proteomes" id="UP000298493">
    <property type="component" value="Unassembled WGS sequence"/>
</dbReference>
<reference evidence="1 2" key="1">
    <citation type="submission" date="2019-04" db="EMBL/GenBank/DDBJ databases">
        <title>High contiguity whole genome sequence and gene annotation resource for two Venturia nashicola isolates.</title>
        <authorList>
            <person name="Prokchorchik M."/>
            <person name="Won K."/>
            <person name="Lee Y."/>
            <person name="Choi E.D."/>
            <person name="Segonzac C."/>
            <person name="Sohn K.H."/>
        </authorList>
    </citation>
    <scope>NUCLEOTIDE SEQUENCE [LARGE SCALE GENOMIC DNA]</scope>
    <source>
        <strain evidence="1 2">PRI2</strain>
    </source>
</reference>
<dbReference type="GO" id="GO:0005737">
    <property type="term" value="C:cytoplasm"/>
    <property type="evidence" value="ECO:0007669"/>
    <property type="project" value="TreeGrafter"/>
</dbReference>
<evidence type="ECO:0008006" key="3">
    <source>
        <dbReference type="Google" id="ProtNLM"/>
    </source>
</evidence>
<dbReference type="PANTHER" id="PTHR35020">
    <property type="entry name" value="N-ACETYLGLUCOSAMINE-INDUCED PROTEIN 1"/>
    <property type="match status" value="1"/>
</dbReference>